<comment type="caution">
    <text evidence="2">The sequence shown here is derived from an EMBL/GenBank/DDBJ whole genome shotgun (WGS) entry which is preliminary data.</text>
</comment>
<dbReference type="GO" id="GO:0032259">
    <property type="term" value="P:methylation"/>
    <property type="evidence" value="ECO:0007669"/>
    <property type="project" value="UniProtKB-KW"/>
</dbReference>
<dbReference type="AlphaFoldDB" id="A0A3N4UL04"/>
<dbReference type="GO" id="GO:0008757">
    <property type="term" value="F:S-adenosylmethionine-dependent methyltransferase activity"/>
    <property type="evidence" value="ECO:0007669"/>
    <property type="project" value="InterPro"/>
</dbReference>
<keyword evidence="2" id="KW-0489">Methyltransferase</keyword>
<protein>
    <submittedName>
        <fullName evidence="2">Methyltransferase family protein</fullName>
    </submittedName>
</protein>
<evidence type="ECO:0000259" key="1">
    <source>
        <dbReference type="Pfam" id="PF08241"/>
    </source>
</evidence>
<keyword evidence="2" id="KW-0808">Transferase</keyword>
<dbReference type="Pfam" id="PF08241">
    <property type="entry name" value="Methyltransf_11"/>
    <property type="match status" value="1"/>
</dbReference>
<reference evidence="2 3" key="1">
    <citation type="submission" date="2018-11" db="EMBL/GenBank/DDBJ databases">
        <title>Genomic Encyclopedia of Type Strains, Phase IV (KMG-IV): sequencing the most valuable type-strain genomes for metagenomic binning, comparative biology and taxonomic classification.</title>
        <authorList>
            <person name="Goeker M."/>
        </authorList>
    </citation>
    <scope>NUCLEOTIDE SEQUENCE [LARGE SCALE GENOMIC DNA]</scope>
    <source>
        <strain evidence="2 3">DSM 101684</strain>
    </source>
</reference>
<dbReference type="Proteomes" id="UP000272193">
    <property type="component" value="Unassembled WGS sequence"/>
</dbReference>
<sequence>MSDVFGYHAIQLGLSDIDGLAANRMPHRWLALDQAELPAAQDQAGNSSKTSERSILGCDYAALPFPEQSIDLVVLPHTLELHRDAHACLREVERVLVPEGRVVVCGLNPASLWGLRQRRARLLRRLGLGELFLPDAGEFIAYWRLRDWLRLLGFEVETVQFGVYVPALRQSAWLQRFRWMDRAGARWWPIFGAAYCVTAVKKVRGARLLEASWKAAPSPQAAPITIANKTRNTQGND</sequence>
<name>A0A3N4UL04_9BURK</name>
<organism evidence="2 3">
    <name type="scientific">Tibeticola sediminis</name>
    <dbReference type="NCBI Taxonomy" id="1917811"/>
    <lineage>
        <taxon>Bacteria</taxon>
        <taxon>Pseudomonadati</taxon>
        <taxon>Pseudomonadota</taxon>
        <taxon>Betaproteobacteria</taxon>
        <taxon>Burkholderiales</taxon>
        <taxon>Comamonadaceae</taxon>
        <taxon>Tibeticola</taxon>
    </lineage>
</organism>
<proteinExistence type="predicted"/>
<dbReference type="SUPFAM" id="SSF53335">
    <property type="entry name" value="S-adenosyl-L-methionine-dependent methyltransferases"/>
    <property type="match status" value="1"/>
</dbReference>
<feature type="domain" description="Methyltransferase type 11" evidence="1">
    <location>
        <begin position="33"/>
        <end position="104"/>
    </location>
</feature>
<evidence type="ECO:0000313" key="3">
    <source>
        <dbReference type="Proteomes" id="UP000272193"/>
    </source>
</evidence>
<dbReference type="Gene3D" id="3.40.50.150">
    <property type="entry name" value="Vaccinia Virus protein VP39"/>
    <property type="match status" value="1"/>
</dbReference>
<dbReference type="EMBL" id="RKQL01000002">
    <property type="protein sequence ID" value="RPE70658.1"/>
    <property type="molecule type" value="Genomic_DNA"/>
</dbReference>
<dbReference type="InterPro" id="IPR013216">
    <property type="entry name" value="Methyltransf_11"/>
</dbReference>
<dbReference type="InterPro" id="IPR029063">
    <property type="entry name" value="SAM-dependent_MTases_sf"/>
</dbReference>
<evidence type="ECO:0000313" key="2">
    <source>
        <dbReference type="EMBL" id="RPE70658.1"/>
    </source>
</evidence>
<accession>A0A3N4UL04</accession>
<keyword evidence="3" id="KW-1185">Reference proteome</keyword>
<gene>
    <name evidence="2" type="ORF">EDC62_1142</name>
</gene>